<keyword evidence="12" id="KW-1133">Transmembrane helix</keyword>
<comment type="subcellular location">
    <subcellularLocation>
        <location evidence="1">Mitochondrion membrane</location>
        <topology evidence="1">Single-pass membrane protein</topology>
    </subcellularLocation>
</comment>
<keyword evidence="14" id="KW-0472">Membrane</keyword>
<sequence>MMPQPFTAQQQERAISNSRCLRDTKIPANSLVDTPDLTTKIPGINSLILNCNLQYTHFCCLEDKGNHFCFGCDRHFYNHRLNRHLWEQLYRQHQVSPLRSYHQDPSTVGGLTAEDIEKARRGKKAEIKSHKQMLSDRARERKVPVTRLGRLANFGGLAVGLGFGALAEVAKKTMIRHSILDSSPFLSEANAERIVRTLCKVRGAALKLGQMLSIQDDAFINPQLAKIFDRVRQSADFMPIKQMTKALNNDLGPNWRDKLESFEERPFAAASIGQVHLARMKDGREVAMKIQYPGVAQSINSDVNNLMAVLSMSNALPEGLFPEHLIDVMRRELALECDYIREAQCAKKFRELLKDHPFFYVPEVIEELCSSHVLTTELVPGFPLDQAENLTQELKNEICENILTLCLRELLEFRYMQTDPNWSNFFYDPQTHRVIITCLEGVLKKSIEMKFLTGYESKAMILAHVDAVMILGEAFASTDTFEFGSQSTTRRIHNLIPVMLKHRLTPPPEETYSLHRKMGGSFLICSRLNAKLQCKDMFQKAYQKYWEGRTPPSH</sequence>
<proteinExistence type="inferred from homology"/>
<feature type="domain" description="ABC1 atypical kinase-like" evidence="19">
    <location>
        <begin position="231"/>
        <end position="435"/>
    </location>
</feature>
<evidence type="ECO:0000256" key="3">
    <source>
        <dbReference type="ARBA" id="ARBA00009670"/>
    </source>
</evidence>
<dbReference type="Ensembl" id="ENSSLUT00000052722.1">
    <property type="protein sequence ID" value="ENSSLUP00000051214.1"/>
    <property type="gene ID" value="ENSSLUG00000020624.1"/>
</dbReference>
<evidence type="ECO:0000256" key="18">
    <source>
        <dbReference type="ARBA" id="ARBA00058956"/>
    </source>
</evidence>
<evidence type="ECO:0000256" key="2">
    <source>
        <dbReference type="ARBA" id="ARBA00004749"/>
    </source>
</evidence>
<dbReference type="GO" id="GO:0006744">
    <property type="term" value="P:ubiquinone biosynthetic process"/>
    <property type="evidence" value="ECO:0007669"/>
    <property type="project" value="UniProtKB-UniPathway"/>
</dbReference>
<evidence type="ECO:0000256" key="15">
    <source>
        <dbReference type="ARBA" id="ARBA00031775"/>
    </source>
</evidence>
<dbReference type="Pfam" id="PF03109">
    <property type="entry name" value="ABC1"/>
    <property type="match status" value="1"/>
</dbReference>
<evidence type="ECO:0000256" key="16">
    <source>
        <dbReference type="ARBA" id="ARBA00032726"/>
    </source>
</evidence>
<evidence type="ECO:0000256" key="7">
    <source>
        <dbReference type="ARBA" id="ARBA00022692"/>
    </source>
</evidence>
<evidence type="ECO:0000256" key="10">
    <source>
        <dbReference type="ARBA" id="ARBA00022840"/>
    </source>
</evidence>
<reference evidence="20" key="1">
    <citation type="submission" date="2025-08" db="UniProtKB">
        <authorList>
            <consortium name="Ensembl"/>
        </authorList>
    </citation>
    <scope>IDENTIFICATION</scope>
</reference>
<keyword evidence="13" id="KW-0496">Mitochondrion</keyword>
<comment type="pathway">
    <text evidence="2">Cofactor biosynthesis; ubiquinone biosynthesis.</text>
</comment>
<name>A0A8D0AH90_SANLU</name>
<protein>
    <recommendedName>
        <fullName evidence="4">Atypical kinase COQ8A, mitochondrial</fullName>
    </recommendedName>
    <alternativeName>
        <fullName evidence="16">Chaperone activity of bc1 complex-like</fullName>
    </alternativeName>
    <alternativeName>
        <fullName evidence="17">Coenzyme Q protein 8A</fullName>
    </alternativeName>
    <alternativeName>
        <fullName evidence="15">aarF domain-containing protein kinase 3</fullName>
    </alternativeName>
</protein>
<dbReference type="AlphaFoldDB" id="A0A8D0AH90"/>
<comment type="similarity">
    <text evidence="3">Belongs to the protein kinase superfamily. ADCK protein kinase family.</text>
</comment>
<evidence type="ECO:0000256" key="5">
    <source>
        <dbReference type="ARBA" id="ARBA00022679"/>
    </source>
</evidence>
<evidence type="ECO:0000313" key="21">
    <source>
        <dbReference type="Proteomes" id="UP000694568"/>
    </source>
</evidence>
<dbReference type="Proteomes" id="UP000694568">
    <property type="component" value="Unplaced"/>
</dbReference>
<dbReference type="UniPathway" id="UPA00232"/>
<evidence type="ECO:0000256" key="8">
    <source>
        <dbReference type="ARBA" id="ARBA00022741"/>
    </source>
</evidence>
<evidence type="ECO:0000256" key="11">
    <source>
        <dbReference type="ARBA" id="ARBA00022946"/>
    </source>
</evidence>
<evidence type="ECO:0000256" key="14">
    <source>
        <dbReference type="ARBA" id="ARBA00023136"/>
    </source>
</evidence>
<dbReference type="InterPro" id="IPR004147">
    <property type="entry name" value="ABC1_dom"/>
</dbReference>
<dbReference type="GO" id="GO:0016301">
    <property type="term" value="F:kinase activity"/>
    <property type="evidence" value="ECO:0007669"/>
    <property type="project" value="UniProtKB-KW"/>
</dbReference>
<dbReference type="InterPro" id="IPR034646">
    <property type="entry name" value="ADCK3_dom"/>
</dbReference>
<keyword evidence="21" id="KW-1185">Reference proteome</keyword>
<evidence type="ECO:0000256" key="17">
    <source>
        <dbReference type="ARBA" id="ARBA00033204"/>
    </source>
</evidence>
<accession>A0A8D0AH90</accession>
<keyword evidence="8" id="KW-0547">Nucleotide-binding</keyword>
<evidence type="ECO:0000256" key="12">
    <source>
        <dbReference type="ARBA" id="ARBA00022989"/>
    </source>
</evidence>
<dbReference type="GeneTree" id="ENSGT00940000156810"/>
<keyword evidence="6" id="KW-0831">Ubiquinone biosynthesis</keyword>
<evidence type="ECO:0000313" key="20">
    <source>
        <dbReference type="Ensembl" id="ENSSLUP00000051214.1"/>
    </source>
</evidence>
<evidence type="ECO:0000256" key="9">
    <source>
        <dbReference type="ARBA" id="ARBA00022777"/>
    </source>
</evidence>
<organism evidence="20 21">
    <name type="scientific">Sander lucioperca</name>
    <name type="common">Pike-perch</name>
    <name type="synonym">Perca lucioperca</name>
    <dbReference type="NCBI Taxonomy" id="283035"/>
    <lineage>
        <taxon>Eukaryota</taxon>
        <taxon>Metazoa</taxon>
        <taxon>Chordata</taxon>
        <taxon>Craniata</taxon>
        <taxon>Vertebrata</taxon>
        <taxon>Euteleostomi</taxon>
        <taxon>Actinopterygii</taxon>
        <taxon>Neopterygii</taxon>
        <taxon>Teleostei</taxon>
        <taxon>Neoteleostei</taxon>
        <taxon>Acanthomorphata</taxon>
        <taxon>Eupercaria</taxon>
        <taxon>Perciformes</taxon>
        <taxon>Percoidei</taxon>
        <taxon>Percidae</taxon>
        <taxon>Luciopercinae</taxon>
        <taxon>Sander</taxon>
    </lineage>
</organism>
<reference evidence="20" key="2">
    <citation type="submission" date="2025-09" db="UniProtKB">
        <authorList>
            <consortium name="Ensembl"/>
        </authorList>
    </citation>
    <scope>IDENTIFICATION</scope>
</reference>
<evidence type="ECO:0000256" key="4">
    <source>
        <dbReference type="ARBA" id="ARBA00018535"/>
    </source>
</evidence>
<gene>
    <name evidence="20" type="primary">coq8aa</name>
</gene>
<evidence type="ECO:0000256" key="6">
    <source>
        <dbReference type="ARBA" id="ARBA00022688"/>
    </source>
</evidence>
<keyword evidence="11" id="KW-0809">Transit peptide</keyword>
<dbReference type="PANTHER" id="PTHR43851">
    <property type="match status" value="1"/>
</dbReference>
<keyword evidence="10" id="KW-0067">ATP-binding</keyword>
<dbReference type="InterPro" id="IPR011009">
    <property type="entry name" value="Kinase-like_dom_sf"/>
</dbReference>
<keyword evidence="5" id="KW-0808">Transferase</keyword>
<evidence type="ECO:0000259" key="19">
    <source>
        <dbReference type="Pfam" id="PF03109"/>
    </source>
</evidence>
<dbReference type="GO" id="GO:0005524">
    <property type="term" value="F:ATP binding"/>
    <property type="evidence" value="ECO:0007669"/>
    <property type="project" value="UniProtKB-KW"/>
</dbReference>
<dbReference type="SUPFAM" id="SSF56112">
    <property type="entry name" value="Protein kinase-like (PK-like)"/>
    <property type="match status" value="1"/>
</dbReference>
<dbReference type="CDD" id="cd13970">
    <property type="entry name" value="ABC1_ADCK3"/>
    <property type="match status" value="1"/>
</dbReference>
<keyword evidence="7" id="KW-0812">Transmembrane</keyword>
<comment type="function">
    <text evidence="18">Atypical kinase involved in the biosynthesis of coenzyme Q, also named ubiquinone, an essential lipid-soluble electron transporter for aerobic cellular respiration. Its substrate specificity is still unclear: may act as a protein kinase that mediates phosphorylation of COQ3. According to other reports, acts as a small molecule kinase, possibly a lipid kinase that phosphorylates a prenyl lipid in the ubiquinone biosynthesis pathway, as suggested by its ability to bind coenzyme Q lipid intermediates. However, the small molecule kinase activity was not confirmed by another publication. Shows an unusual selectivity for binding ADP over ATP.</text>
</comment>
<dbReference type="GO" id="GO:0031966">
    <property type="term" value="C:mitochondrial membrane"/>
    <property type="evidence" value="ECO:0007669"/>
    <property type="project" value="UniProtKB-SubCell"/>
</dbReference>
<evidence type="ECO:0000256" key="1">
    <source>
        <dbReference type="ARBA" id="ARBA00004304"/>
    </source>
</evidence>
<dbReference type="InterPro" id="IPR051409">
    <property type="entry name" value="Atypical_kinase_ADCK"/>
</dbReference>
<dbReference type="PANTHER" id="PTHR43851:SF1">
    <property type="entry name" value="ATYPICAL KINASE COQ8A, MITOCHONDRIAL"/>
    <property type="match status" value="1"/>
</dbReference>
<keyword evidence="9" id="KW-0418">Kinase</keyword>
<evidence type="ECO:0000256" key="13">
    <source>
        <dbReference type="ARBA" id="ARBA00023128"/>
    </source>
</evidence>